<evidence type="ECO:0000313" key="3">
    <source>
        <dbReference type="Proteomes" id="UP000000305"/>
    </source>
</evidence>
<dbReference type="InParanoid" id="E9GNR2"/>
<accession>E9GNR2</accession>
<evidence type="ECO:0000313" key="2">
    <source>
        <dbReference type="EMBL" id="EFX78910.1"/>
    </source>
</evidence>
<evidence type="ECO:0000256" key="1">
    <source>
        <dbReference type="SAM" id="MobiDB-lite"/>
    </source>
</evidence>
<protein>
    <submittedName>
        <fullName evidence="2">Uncharacterized protein</fullName>
    </submittedName>
</protein>
<name>E9GNR2_DAPPU</name>
<organism evidence="2 3">
    <name type="scientific">Daphnia pulex</name>
    <name type="common">Water flea</name>
    <dbReference type="NCBI Taxonomy" id="6669"/>
    <lineage>
        <taxon>Eukaryota</taxon>
        <taxon>Metazoa</taxon>
        <taxon>Ecdysozoa</taxon>
        <taxon>Arthropoda</taxon>
        <taxon>Crustacea</taxon>
        <taxon>Branchiopoda</taxon>
        <taxon>Diplostraca</taxon>
        <taxon>Cladocera</taxon>
        <taxon>Anomopoda</taxon>
        <taxon>Daphniidae</taxon>
        <taxon>Daphnia</taxon>
    </lineage>
</organism>
<feature type="region of interest" description="Disordered" evidence="1">
    <location>
        <begin position="97"/>
        <end position="132"/>
    </location>
</feature>
<sequence>MNRLSAAVTNDDWDKVRENMRAILDVDPAMRRSPLNWNVQDQEQHHFHYEPYEDYGAPFVRRREERIEDFNDDQREENDGHVSPFVRWRQEQVQGINNGDAWGDEPDAWAIASPRRSPVDPRPEEWGMYWDPPAAPQLIEDIPNWIQQGKPM</sequence>
<reference evidence="2 3" key="1">
    <citation type="journal article" date="2011" name="Science">
        <title>The ecoresponsive genome of Daphnia pulex.</title>
        <authorList>
            <person name="Colbourne J.K."/>
            <person name="Pfrender M.E."/>
            <person name="Gilbert D."/>
            <person name="Thomas W.K."/>
            <person name="Tucker A."/>
            <person name="Oakley T.H."/>
            <person name="Tokishita S."/>
            <person name="Aerts A."/>
            <person name="Arnold G.J."/>
            <person name="Basu M.K."/>
            <person name="Bauer D.J."/>
            <person name="Caceres C.E."/>
            <person name="Carmel L."/>
            <person name="Casola C."/>
            <person name="Choi J.H."/>
            <person name="Detter J.C."/>
            <person name="Dong Q."/>
            <person name="Dusheyko S."/>
            <person name="Eads B.D."/>
            <person name="Frohlich T."/>
            <person name="Geiler-Samerotte K.A."/>
            <person name="Gerlach D."/>
            <person name="Hatcher P."/>
            <person name="Jogdeo S."/>
            <person name="Krijgsveld J."/>
            <person name="Kriventseva E.V."/>
            <person name="Kultz D."/>
            <person name="Laforsch C."/>
            <person name="Lindquist E."/>
            <person name="Lopez J."/>
            <person name="Manak J.R."/>
            <person name="Muller J."/>
            <person name="Pangilinan J."/>
            <person name="Patwardhan R.P."/>
            <person name="Pitluck S."/>
            <person name="Pritham E.J."/>
            <person name="Rechtsteiner A."/>
            <person name="Rho M."/>
            <person name="Rogozin I.B."/>
            <person name="Sakarya O."/>
            <person name="Salamov A."/>
            <person name="Schaack S."/>
            <person name="Shapiro H."/>
            <person name="Shiga Y."/>
            <person name="Skalitzky C."/>
            <person name="Smith Z."/>
            <person name="Souvorov A."/>
            <person name="Sung W."/>
            <person name="Tang Z."/>
            <person name="Tsuchiya D."/>
            <person name="Tu H."/>
            <person name="Vos H."/>
            <person name="Wang M."/>
            <person name="Wolf Y.I."/>
            <person name="Yamagata H."/>
            <person name="Yamada T."/>
            <person name="Ye Y."/>
            <person name="Shaw J.R."/>
            <person name="Andrews J."/>
            <person name="Crease T.J."/>
            <person name="Tang H."/>
            <person name="Lucas S.M."/>
            <person name="Robertson H.M."/>
            <person name="Bork P."/>
            <person name="Koonin E.V."/>
            <person name="Zdobnov E.M."/>
            <person name="Grigoriev I.V."/>
            <person name="Lynch M."/>
            <person name="Boore J.L."/>
        </authorList>
    </citation>
    <scope>NUCLEOTIDE SEQUENCE [LARGE SCALE GENOMIC DNA]</scope>
</reference>
<dbReference type="KEGG" id="dpx:DAPPUDRAFT_245639"/>
<dbReference type="HOGENOM" id="CLU_1724164_0_0_1"/>
<dbReference type="EMBL" id="GL732555">
    <property type="protein sequence ID" value="EFX78910.1"/>
    <property type="molecule type" value="Genomic_DNA"/>
</dbReference>
<dbReference type="Proteomes" id="UP000000305">
    <property type="component" value="Unassembled WGS sequence"/>
</dbReference>
<dbReference type="PhylomeDB" id="E9GNR2"/>
<proteinExistence type="predicted"/>
<gene>
    <name evidence="2" type="ORF">DAPPUDRAFT_245639</name>
</gene>
<keyword evidence="3" id="KW-1185">Reference proteome</keyword>
<dbReference type="AlphaFoldDB" id="E9GNR2"/>